<dbReference type="Proteomes" id="UP000237105">
    <property type="component" value="Unassembled WGS sequence"/>
</dbReference>
<evidence type="ECO:0000313" key="3">
    <source>
        <dbReference type="Proteomes" id="UP000237105"/>
    </source>
</evidence>
<dbReference type="OrthoDB" id="1741137at2759"/>
<proteinExistence type="predicted"/>
<dbReference type="STRING" id="3476.A0A2P5DIB5"/>
<feature type="region of interest" description="Disordered" evidence="1">
    <location>
        <begin position="90"/>
        <end position="121"/>
    </location>
</feature>
<evidence type="ECO:0000256" key="1">
    <source>
        <dbReference type="SAM" id="MobiDB-lite"/>
    </source>
</evidence>
<comment type="caution">
    <text evidence="2">The sequence shown here is derived from an EMBL/GenBank/DDBJ whole genome shotgun (WGS) entry which is preliminary data.</text>
</comment>
<dbReference type="EMBL" id="JXTB01000036">
    <property type="protein sequence ID" value="PON72985.1"/>
    <property type="molecule type" value="Genomic_DNA"/>
</dbReference>
<keyword evidence="3" id="KW-1185">Reference proteome</keyword>
<protein>
    <submittedName>
        <fullName evidence="2">Uncharacterized protein</fullName>
    </submittedName>
</protein>
<reference evidence="3" key="1">
    <citation type="submission" date="2016-06" db="EMBL/GenBank/DDBJ databases">
        <title>Parallel loss of symbiosis genes in relatives of nitrogen-fixing non-legume Parasponia.</title>
        <authorList>
            <person name="Van Velzen R."/>
            <person name="Holmer R."/>
            <person name="Bu F."/>
            <person name="Rutten L."/>
            <person name="Van Zeijl A."/>
            <person name="Liu W."/>
            <person name="Santuari L."/>
            <person name="Cao Q."/>
            <person name="Sharma T."/>
            <person name="Shen D."/>
            <person name="Roswanjaya Y."/>
            <person name="Wardhani T."/>
            <person name="Kalhor M.S."/>
            <person name="Jansen J."/>
            <person name="Van den Hoogen J."/>
            <person name="Gungor B."/>
            <person name="Hartog M."/>
            <person name="Hontelez J."/>
            <person name="Verver J."/>
            <person name="Yang W.-C."/>
            <person name="Schijlen E."/>
            <person name="Repin R."/>
            <person name="Schilthuizen M."/>
            <person name="Schranz E."/>
            <person name="Heidstra R."/>
            <person name="Miyata K."/>
            <person name="Fedorova E."/>
            <person name="Kohlen W."/>
            <person name="Bisseling T."/>
            <person name="Smit S."/>
            <person name="Geurts R."/>
        </authorList>
    </citation>
    <scope>NUCLEOTIDE SEQUENCE [LARGE SCALE GENOMIC DNA]</scope>
    <source>
        <strain evidence="3">cv. WU1-14</strain>
    </source>
</reference>
<gene>
    <name evidence="2" type="ORF">PanWU01x14_061350</name>
</gene>
<sequence>MATSTSIGHLSKCPARVGILEMLIGAPAPDATTLAEQADLHAASIAELQRTVRDNQKDMVDRYNDLLKEVLTLADRIEARMASMEEDVGLLKRVSARPSSSSENGGGSKLKVPEPKQFGGSRNAKELENFLWDMEQYFKAAHVASEEQVTITSMYLA</sequence>
<accession>A0A2P5DIB5</accession>
<name>A0A2P5DIB5_PARAD</name>
<dbReference type="AlphaFoldDB" id="A0A2P5DIB5"/>
<evidence type="ECO:0000313" key="2">
    <source>
        <dbReference type="EMBL" id="PON72985.1"/>
    </source>
</evidence>
<feature type="non-terminal residue" evidence="2">
    <location>
        <position position="157"/>
    </location>
</feature>
<organism evidence="2 3">
    <name type="scientific">Parasponia andersonii</name>
    <name type="common">Sponia andersonii</name>
    <dbReference type="NCBI Taxonomy" id="3476"/>
    <lineage>
        <taxon>Eukaryota</taxon>
        <taxon>Viridiplantae</taxon>
        <taxon>Streptophyta</taxon>
        <taxon>Embryophyta</taxon>
        <taxon>Tracheophyta</taxon>
        <taxon>Spermatophyta</taxon>
        <taxon>Magnoliopsida</taxon>
        <taxon>eudicotyledons</taxon>
        <taxon>Gunneridae</taxon>
        <taxon>Pentapetalae</taxon>
        <taxon>rosids</taxon>
        <taxon>fabids</taxon>
        <taxon>Rosales</taxon>
        <taxon>Cannabaceae</taxon>
        <taxon>Parasponia</taxon>
    </lineage>
</organism>